<feature type="transmembrane region" description="Helical" evidence="1">
    <location>
        <begin position="248"/>
        <end position="269"/>
    </location>
</feature>
<dbReference type="KEGG" id="vbh:CMV30_12560"/>
<dbReference type="AlphaFoldDB" id="A0A290Q887"/>
<feature type="transmembrane region" description="Helical" evidence="1">
    <location>
        <begin position="118"/>
        <end position="135"/>
    </location>
</feature>
<feature type="transmembrane region" description="Helical" evidence="1">
    <location>
        <begin position="308"/>
        <end position="327"/>
    </location>
</feature>
<sequence>MASVARFQVNVPIWDQWDFFNPLFNGEGSLALFNYQHGPHRQGLAFIFSSWIMNASHWDSRIESLWMIAILAATAVFALGLKRKLSGRLELADTLIPLLILTLAQWGSVISVPNASHSVFPLLLIVLSAHIWISTKSAIRLPASGALATFSIFTGFGIFNGVVLTALLSGTLLHAALRRQKIELSWAFLGLAITVIGWTLFLRGYRFNPASDGYHFPHTPLFDYTRFLALMLVHPAGGDHTATIFEQLAGGVLLAACAVVFFVAATRGFRNDTQSRRNEAIVLLLGSGLAFAAFTAVGRIHLGITAGMASRYVTLLIPLWLGLYFWGASQTRPALKYATVLLVGLVAILPFTHMLQRPVATWPGTAGLTHSSLAALTASTDEKIAWVSAFLRTGDFQQTDSSVGRLIHPDGESIALGHKLAWLKTRNLSFFAISTRPDSWQPWWPENRTAWLLTHESEGHERWMADNSTLWIQSEHDGFINFQVVQSSPHLPSDSQIEISHRNITAREHTGFLRDIISLPISRGEQWLALRSTHGSAPASPPADNRFISFRLTDAWITRQPAGVEWITTSSAPPALTWVPLYRWRIASGFHGWERPALFGWSDAHLKLEIDSKDPIFLNVRIDKRYNPVARGPILLRQQDRVLEIPANITATPLAFSIAIHGSPSPQPLEIENPAGAASPLQTEGKADTRPLAIRFSQLSISTTPLFPMLPTAP</sequence>
<evidence type="ECO:0000313" key="2">
    <source>
        <dbReference type="EMBL" id="ATC64724.1"/>
    </source>
</evidence>
<name>A0A290Q887_9BACT</name>
<feature type="transmembrane region" description="Helical" evidence="1">
    <location>
        <begin position="147"/>
        <end position="172"/>
    </location>
</feature>
<evidence type="ECO:0000256" key="1">
    <source>
        <dbReference type="SAM" id="Phobius"/>
    </source>
</evidence>
<feature type="transmembrane region" description="Helical" evidence="1">
    <location>
        <begin position="64"/>
        <end position="82"/>
    </location>
</feature>
<dbReference type="Proteomes" id="UP000217265">
    <property type="component" value="Chromosome"/>
</dbReference>
<gene>
    <name evidence="2" type="ORF">CMV30_12560</name>
</gene>
<keyword evidence="1" id="KW-1133">Transmembrane helix</keyword>
<feature type="transmembrane region" description="Helical" evidence="1">
    <location>
        <begin position="94"/>
        <end position="112"/>
    </location>
</feature>
<keyword evidence="1" id="KW-0472">Membrane</keyword>
<evidence type="ECO:0000313" key="3">
    <source>
        <dbReference type="Proteomes" id="UP000217265"/>
    </source>
</evidence>
<reference evidence="2 3" key="1">
    <citation type="submission" date="2017-09" db="EMBL/GenBank/DDBJ databases">
        <title>Complete genome sequence of Verrucomicrobial strain HZ-65, isolated from freshwater.</title>
        <authorList>
            <person name="Choi A."/>
        </authorList>
    </citation>
    <scope>NUCLEOTIDE SEQUENCE [LARGE SCALE GENOMIC DNA]</scope>
    <source>
        <strain evidence="2 3">HZ-65</strain>
    </source>
</reference>
<protein>
    <submittedName>
        <fullName evidence="2">Uncharacterized protein</fullName>
    </submittedName>
</protein>
<keyword evidence="3" id="KW-1185">Reference proteome</keyword>
<feature type="transmembrane region" description="Helical" evidence="1">
    <location>
        <begin position="281"/>
        <end position="302"/>
    </location>
</feature>
<dbReference type="EMBL" id="CP023344">
    <property type="protein sequence ID" value="ATC64724.1"/>
    <property type="molecule type" value="Genomic_DNA"/>
</dbReference>
<proteinExistence type="predicted"/>
<keyword evidence="1" id="KW-0812">Transmembrane</keyword>
<feature type="transmembrane region" description="Helical" evidence="1">
    <location>
        <begin position="184"/>
        <end position="202"/>
    </location>
</feature>
<feature type="transmembrane region" description="Helical" evidence="1">
    <location>
        <begin position="334"/>
        <end position="355"/>
    </location>
</feature>
<organism evidence="2 3">
    <name type="scientific">Nibricoccus aquaticus</name>
    <dbReference type="NCBI Taxonomy" id="2576891"/>
    <lineage>
        <taxon>Bacteria</taxon>
        <taxon>Pseudomonadati</taxon>
        <taxon>Verrucomicrobiota</taxon>
        <taxon>Opitutia</taxon>
        <taxon>Opitutales</taxon>
        <taxon>Opitutaceae</taxon>
        <taxon>Nibricoccus</taxon>
    </lineage>
</organism>
<accession>A0A290Q887</accession>